<dbReference type="PANTHER" id="PTHR43047">
    <property type="entry name" value="TWO-COMPONENT HISTIDINE PROTEIN KINASE"/>
    <property type="match status" value="1"/>
</dbReference>
<dbReference type="SUPFAM" id="SSF47384">
    <property type="entry name" value="Homodimeric domain of signal transducing histidine kinase"/>
    <property type="match status" value="1"/>
</dbReference>
<evidence type="ECO:0000256" key="14">
    <source>
        <dbReference type="PROSITE-ProRule" id="PRU00110"/>
    </source>
</evidence>
<evidence type="ECO:0000256" key="3">
    <source>
        <dbReference type="ARBA" id="ARBA00012438"/>
    </source>
</evidence>
<evidence type="ECO:0000256" key="17">
    <source>
        <dbReference type="SAM" id="MobiDB-lite"/>
    </source>
</evidence>
<comment type="catalytic activity">
    <reaction evidence="1">
        <text>ATP + protein L-histidine = ADP + protein N-phospho-L-histidine.</text>
        <dbReference type="EC" id="2.7.13.3"/>
    </reaction>
</comment>
<evidence type="ECO:0000256" key="16">
    <source>
        <dbReference type="SAM" id="Coils"/>
    </source>
</evidence>
<dbReference type="InterPro" id="IPR035965">
    <property type="entry name" value="PAS-like_dom_sf"/>
</dbReference>
<dbReference type="GO" id="GO:0005524">
    <property type="term" value="F:ATP binding"/>
    <property type="evidence" value="ECO:0007669"/>
    <property type="project" value="UniProtKB-KW"/>
</dbReference>
<comment type="subcellular location">
    <subcellularLocation>
        <location evidence="2">Cell inner membrane</location>
        <topology evidence="2">Multi-pass membrane protein</topology>
    </subcellularLocation>
</comment>
<feature type="transmembrane region" description="Helical" evidence="18">
    <location>
        <begin position="197"/>
        <end position="219"/>
    </location>
</feature>
<keyword evidence="7" id="KW-0808">Transferase</keyword>
<evidence type="ECO:0000256" key="2">
    <source>
        <dbReference type="ARBA" id="ARBA00004429"/>
    </source>
</evidence>
<dbReference type="InterPro" id="IPR036097">
    <property type="entry name" value="HisK_dim/P_sf"/>
</dbReference>
<dbReference type="InterPro" id="IPR004358">
    <property type="entry name" value="Sig_transdc_His_kin-like_C"/>
</dbReference>
<dbReference type="Gene3D" id="3.40.50.2300">
    <property type="match status" value="1"/>
</dbReference>
<dbReference type="SUPFAM" id="SSF47226">
    <property type="entry name" value="Histidine-containing phosphotransfer domain, HPT domain"/>
    <property type="match status" value="1"/>
</dbReference>
<dbReference type="PROSITE" id="PS50112">
    <property type="entry name" value="PAS"/>
    <property type="match status" value="1"/>
</dbReference>
<dbReference type="InterPro" id="IPR003661">
    <property type="entry name" value="HisK_dim/P_dom"/>
</dbReference>
<dbReference type="EC" id="2.7.13.3" evidence="3"/>
<feature type="modified residue" description="4-aspartylphosphate" evidence="15">
    <location>
        <position position="694"/>
    </location>
</feature>
<evidence type="ECO:0000256" key="4">
    <source>
        <dbReference type="ARBA" id="ARBA00022475"/>
    </source>
</evidence>
<dbReference type="Pfam" id="PF00072">
    <property type="entry name" value="Response_reg"/>
    <property type="match status" value="1"/>
</dbReference>
<dbReference type="CDD" id="cd17546">
    <property type="entry name" value="REC_hyHK_CKI1_RcsC-like"/>
    <property type="match status" value="1"/>
</dbReference>
<dbReference type="Pfam" id="PF00989">
    <property type="entry name" value="PAS"/>
    <property type="match status" value="1"/>
</dbReference>
<name>A0ABW2UI23_9RHOB</name>
<dbReference type="SUPFAM" id="SSF55785">
    <property type="entry name" value="PYP-like sensor domain (PAS domain)"/>
    <property type="match status" value="1"/>
</dbReference>
<dbReference type="CDD" id="cd16922">
    <property type="entry name" value="HATPase_EvgS-ArcB-TorS-like"/>
    <property type="match status" value="1"/>
</dbReference>
<dbReference type="InterPro" id="IPR036641">
    <property type="entry name" value="HPT_dom_sf"/>
</dbReference>
<evidence type="ECO:0000313" key="24">
    <source>
        <dbReference type="Proteomes" id="UP001596516"/>
    </source>
</evidence>
<dbReference type="SUPFAM" id="SSF52172">
    <property type="entry name" value="CheY-like"/>
    <property type="match status" value="1"/>
</dbReference>
<keyword evidence="8 18" id="KW-0812">Transmembrane</keyword>
<feature type="domain" description="HPt" evidence="22">
    <location>
        <begin position="847"/>
        <end position="947"/>
    </location>
</feature>
<feature type="modified residue" description="Phosphohistidine" evidence="14">
    <location>
        <position position="886"/>
    </location>
</feature>
<dbReference type="NCBIfam" id="TIGR00229">
    <property type="entry name" value="sensory_box"/>
    <property type="match status" value="1"/>
</dbReference>
<dbReference type="PROSITE" id="PS50110">
    <property type="entry name" value="RESPONSE_REGULATORY"/>
    <property type="match status" value="1"/>
</dbReference>
<dbReference type="SUPFAM" id="SSF55874">
    <property type="entry name" value="ATPase domain of HSP90 chaperone/DNA topoisomerase II/histidine kinase"/>
    <property type="match status" value="1"/>
</dbReference>
<evidence type="ECO:0000256" key="18">
    <source>
        <dbReference type="SAM" id="Phobius"/>
    </source>
</evidence>
<dbReference type="PRINTS" id="PR00344">
    <property type="entry name" value="BCTRLSENSOR"/>
</dbReference>
<dbReference type="InterPro" id="IPR013767">
    <property type="entry name" value="PAS_fold"/>
</dbReference>
<dbReference type="Pfam" id="PF02518">
    <property type="entry name" value="HATPase_c"/>
    <property type="match status" value="1"/>
</dbReference>
<feature type="domain" description="Histidine kinase" evidence="19">
    <location>
        <begin position="383"/>
        <end position="606"/>
    </location>
</feature>
<keyword evidence="6 15" id="KW-0597">Phosphoprotein</keyword>
<feature type="domain" description="PAS" evidence="21">
    <location>
        <begin position="235"/>
        <end position="306"/>
    </location>
</feature>
<organism evidence="23 24">
    <name type="scientific">Plastorhodobacter daqingensis</name>
    <dbReference type="NCBI Taxonomy" id="1387281"/>
    <lineage>
        <taxon>Bacteria</taxon>
        <taxon>Pseudomonadati</taxon>
        <taxon>Pseudomonadota</taxon>
        <taxon>Alphaproteobacteria</taxon>
        <taxon>Rhodobacterales</taxon>
        <taxon>Paracoccaceae</taxon>
        <taxon>Plastorhodobacter</taxon>
    </lineage>
</organism>
<evidence type="ECO:0000256" key="5">
    <source>
        <dbReference type="ARBA" id="ARBA00022519"/>
    </source>
</evidence>
<dbReference type="InterPro" id="IPR008207">
    <property type="entry name" value="Sig_transdc_His_kin_Hpt_dom"/>
</dbReference>
<keyword evidence="16" id="KW-0175">Coiled coil</keyword>
<dbReference type="SMART" id="SM00387">
    <property type="entry name" value="HATPase_c"/>
    <property type="match status" value="1"/>
</dbReference>
<dbReference type="PROSITE" id="PS50894">
    <property type="entry name" value="HPT"/>
    <property type="match status" value="1"/>
</dbReference>
<dbReference type="PANTHER" id="PTHR43047:SF64">
    <property type="entry name" value="HISTIDINE KINASE CONTAINING CHEY-HOMOLOGOUS RECEIVER DOMAIN AND PAS DOMAIN-RELATED"/>
    <property type="match status" value="1"/>
</dbReference>
<protein>
    <recommendedName>
        <fullName evidence="3">histidine kinase</fullName>
        <ecNumber evidence="3">2.7.13.3</ecNumber>
    </recommendedName>
</protein>
<dbReference type="InterPro" id="IPR003594">
    <property type="entry name" value="HATPase_dom"/>
</dbReference>
<evidence type="ECO:0000256" key="8">
    <source>
        <dbReference type="ARBA" id="ARBA00022692"/>
    </source>
</evidence>
<dbReference type="CDD" id="cd00130">
    <property type="entry name" value="PAS"/>
    <property type="match status" value="1"/>
</dbReference>
<evidence type="ECO:0000256" key="11">
    <source>
        <dbReference type="ARBA" id="ARBA00022989"/>
    </source>
</evidence>
<evidence type="ECO:0000256" key="12">
    <source>
        <dbReference type="ARBA" id="ARBA00023012"/>
    </source>
</evidence>
<accession>A0ABW2UI23</accession>
<dbReference type="EMBL" id="JBHTFQ010000002">
    <property type="protein sequence ID" value="MFC7703598.1"/>
    <property type="molecule type" value="Genomic_DNA"/>
</dbReference>
<sequence>MPRWVLDETAARWGRRSWHGLIGYAALGFFVVSGFAILLLTFNKIDEQLERAREAQSDNSTWVISQLQVDYLNLLVAAKTANATVAAAPAAVGPALADVRQAYDIMFSRVNLLQTSRVGDFLDTDPRNAARVEALQNLVEGWMPAIDGPDEALLERLPAIEAELEAEAANVRETAVRLLQAILERAEAQRVAVRDQLGSFAVSATILFLLLSFVAVYLVRLYRALNQRAGLTERIAANLRATIDAALDGVVVIDDTARVLEFNGVAERIFGYSRAEALGSDLVRALVSEEEYRTLREELKTYLREGQSRLVDGARMVITARRRNGESFTAEVALTRAAGLGGQPIFITFVRDIEEQVRYEASLREARNAALKGEQAKSRFLAVMSHEMRTPLNGLIASLELLESSLDAGEHQRRLLDVARNCSQIALEQVNNVLELTRLEATDSRPPLSSVFAPAQVLDEIVEQNRAVARSRGNRILTDFPPGMPLHVLGLRQQFQRVAYNLIGNAVKFTENGKVGVSLKVIDETDHDVGLLLEVFDTGIGIAPENLDRIFNNFETLDATYARAAAGTGLGLGIARMASDAMGGTITVESRLGLGSKFTLAVRFPRADPPQEAPATANATAPAAIQAAPEPVRPPPPAAAVTGLSILVAEDNEINRFVLRELLLARNHRITEVPDGLAAAERAHAERFDLILMDISMPVMDGIAATERILQGGASQDTPIIGVTAHASPDELRRFLANGMSDVVIKPISGAAIDGAIERVMTGRTGTPPGEGTTARSGTGTATAGNRKAAAAAARKRRRPAGARSNPRPDSDADNAAEAAARVVLALAADRPLLDADVAEEACSLLGAERWAGFVLRFSEEAAAELPRLLALCEAAAHADLASRAHRLAGSAAMIGAARLQSCLGAVERAARDGASADLPGLLAATQTVLSATTDALHHQGDALRRNADPPGPG</sequence>
<evidence type="ECO:0000259" key="19">
    <source>
        <dbReference type="PROSITE" id="PS50109"/>
    </source>
</evidence>
<dbReference type="Proteomes" id="UP001596516">
    <property type="component" value="Unassembled WGS sequence"/>
</dbReference>
<evidence type="ECO:0000313" key="23">
    <source>
        <dbReference type="EMBL" id="MFC7703598.1"/>
    </source>
</evidence>
<reference evidence="24" key="1">
    <citation type="journal article" date="2019" name="Int. J. Syst. Evol. Microbiol.">
        <title>The Global Catalogue of Microorganisms (GCM) 10K type strain sequencing project: providing services to taxonomists for standard genome sequencing and annotation.</title>
        <authorList>
            <consortium name="The Broad Institute Genomics Platform"/>
            <consortium name="The Broad Institute Genome Sequencing Center for Infectious Disease"/>
            <person name="Wu L."/>
            <person name="Ma J."/>
        </authorList>
    </citation>
    <scope>NUCLEOTIDE SEQUENCE [LARGE SCALE GENOMIC DNA]</scope>
    <source>
        <strain evidence="24">CGMCC 1.12750</strain>
    </source>
</reference>
<keyword evidence="4" id="KW-1003">Cell membrane</keyword>
<dbReference type="SMART" id="SM00448">
    <property type="entry name" value="REC"/>
    <property type="match status" value="1"/>
</dbReference>
<keyword evidence="12" id="KW-0902">Two-component regulatory system</keyword>
<dbReference type="Gene3D" id="3.30.450.20">
    <property type="entry name" value="PAS domain"/>
    <property type="match status" value="1"/>
</dbReference>
<dbReference type="InterPro" id="IPR036890">
    <property type="entry name" value="HATPase_C_sf"/>
</dbReference>
<keyword evidence="9" id="KW-0418">Kinase</keyword>
<dbReference type="InterPro" id="IPR000014">
    <property type="entry name" value="PAS"/>
</dbReference>
<evidence type="ECO:0000256" key="10">
    <source>
        <dbReference type="ARBA" id="ARBA00022840"/>
    </source>
</evidence>
<comment type="caution">
    <text evidence="23">The sequence shown here is derived from an EMBL/GenBank/DDBJ whole genome shotgun (WGS) entry which is preliminary data.</text>
</comment>
<dbReference type="Gene3D" id="3.30.565.10">
    <property type="entry name" value="Histidine kinase-like ATPase, C-terminal domain"/>
    <property type="match status" value="1"/>
</dbReference>
<evidence type="ECO:0000256" key="1">
    <source>
        <dbReference type="ARBA" id="ARBA00000085"/>
    </source>
</evidence>
<keyword evidence="10 23" id="KW-0547">Nucleotide-binding</keyword>
<dbReference type="Pfam" id="PF01627">
    <property type="entry name" value="Hpt"/>
    <property type="match status" value="1"/>
</dbReference>
<evidence type="ECO:0000256" key="7">
    <source>
        <dbReference type="ARBA" id="ARBA00022679"/>
    </source>
</evidence>
<dbReference type="Pfam" id="PF00512">
    <property type="entry name" value="HisKA"/>
    <property type="match status" value="1"/>
</dbReference>
<dbReference type="InterPro" id="IPR011006">
    <property type="entry name" value="CheY-like_superfamily"/>
</dbReference>
<feature type="coiled-coil region" evidence="16">
    <location>
        <begin position="161"/>
        <end position="196"/>
    </location>
</feature>
<dbReference type="InterPro" id="IPR001789">
    <property type="entry name" value="Sig_transdc_resp-reg_receiver"/>
</dbReference>
<dbReference type="PROSITE" id="PS50109">
    <property type="entry name" value="HIS_KIN"/>
    <property type="match status" value="1"/>
</dbReference>
<feature type="transmembrane region" description="Helical" evidence="18">
    <location>
        <begin position="20"/>
        <end position="42"/>
    </location>
</feature>
<dbReference type="CDD" id="cd00082">
    <property type="entry name" value="HisKA"/>
    <property type="match status" value="1"/>
</dbReference>
<dbReference type="Gene3D" id="1.10.287.130">
    <property type="match status" value="1"/>
</dbReference>
<evidence type="ECO:0000259" key="22">
    <source>
        <dbReference type="PROSITE" id="PS50894"/>
    </source>
</evidence>
<gene>
    <name evidence="23" type="ORF">ACFQXB_05250</name>
</gene>
<keyword evidence="5" id="KW-0997">Cell inner membrane</keyword>
<feature type="region of interest" description="Disordered" evidence="17">
    <location>
        <begin position="761"/>
        <end position="815"/>
    </location>
</feature>
<keyword evidence="24" id="KW-1185">Reference proteome</keyword>
<dbReference type="Gene3D" id="1.20.120.160">
    <property type="entry name" value="HPT domain"/>
    <property type="match status" value="1"/>
</dbReference>
<evidence type="ECO:0000256" key="13">
    <source>
        <dbReference type="ARBA" id="ARBA00023136"/>
    </source>
</evidence>
<evidence type="ECO:0000256" key="6">
    <source>
        <dbReference type="ARBA" id="ARBA00022553"/>
    </source>
</evidence>
<evidence type="ECO:0000259" key="21">
    <source>
        <dbReference type="PROSITE" id="PS50112"/>
    </source>
</evidence>
<dbReference type="InterPro" id="IPR005467">
    <property type="entry name" value="His_kinase_dom"/>
</dbReference>
<evidence type="ECO:0000259" key="20">
    <source>
        <dbReference type="PROSITE" id="PS50110"/>
    </source>
</evidence>
<evidence type="ECO:0000256" key="15">
    <source>
        <dbReference type="PROSITE-ProRule" id="PRU00169"/>
    </source>
</evidence>
<keyword evidence="10 23" id="KW-0067">ATP-binding</keyword>
<feature type="compositionally biased region" description="Low complexity" evidence="17">
    <location>
        <begin position="762"/>
        <end position="793"/>
    </location>
</feature>
<keyword evidence="13 18" id="KW-0472">Membrane</keyword>
<dbReference type="SMART" id="SM00091">
    <property type="entry name" value="PAS"/>
    <property type="match status" value="1"/>
</dbReference>
<dbReference type="RefSeq" id="WP_377400188.1">
    <property type="nucleotide sequence ID" value="NZ_JBHTFQ010000002.1"/>
</dbReference>
<evidence type="ECO:0000256" key="9">
    <source>
        <dbReference type="ARBA" id="ARBA00022777"/>
    </source>
</evidence>
<feature type="domain" description="Response regulatory" evidence="20">
    <location>
        <begin position="645"/>
        <end position="761"/>
    </location>
</feature>
<dbReference type="SMART" id="SM00388">
    <property type="entry name" value="HisKA"/>
    <property type="match status" value="1"/>
</dbReference>
<keyword evidence="11 18" id="KW-1133">Transmembrane helix</keyword>
<proteinExistence type="predicted"/>